<evidence type="ECO:0000313" key="2">
    <source>
        <dbReference type="EMBL" id="GFR08429.1"/>
    </source>
</evidence>
<protein>
    <recommendedName>
        <fullName evidence="4">Secreted protein</fullName>
    </recommendedName>
</protein>
<dbReference type="AlphaFoldDB" id="A0A8X6GRN2"/>
<feature type="chain" id="PRO_5036502550" description="Secreted protein" evidence="1">
    <location>
        <begin position="25"/>
        <end position="117"/>
    </location>
</feature>
<dbReference type="EMBL" id="BMAO01006424">
    <property type="protein sequence ID" value="GFR08429.1"/>
    <property type="molecule type" value="Genomic_DNA"/>
</dbReference>
<organism evidence="2 3">
    <name type="scientific">Trichonephila clavata</name>
    <name type="common">Joro spider</name>
    <name type="synonym">Nephila clavata</name>
    <dbReference type="NCBI Taxonomy" id="2740835"/>
    <lineage>
        <taxon>Eukaryota</taxon>
        <taxon>Metazoa</taxon>
        <taxon>Ecdysozoa</taxon>
        <taxon>Arthropoda</taxon>
        <taxon>Chelicerata</taxon>
        <taxon>Arachnida</taxon>
        <taxon>Araneae</taxon>
        <taxon>Araneomorphae</taxon>
        <taxon>Entelegynae</taxon>
        <taxon>Araneoidea</taxon>
        <taxon>Nephilidae</taxon>
        <taxon>Trichonephila</taxon>
    </lineage>
</organism>
<reference evidence="2" key="1">
    <citation type="submission" date="2020-07" db="EMBL/GenBank/DDBJ databases">
        <title>Multicomponent nature underlies the extraordinary mechanical properties of spider dragline silk.</title>
        <authorList>
            <person name="Kono N."/>
            <person name="Nakamura H."/>
            <person name="Mori M."/>
            <person name="Yoshida Y."/>
            <person name="Ohtoshi R."/>
            <person name="Malay A.D."/>
            <person name="Moran D.A.P."/>
            <person name="Tomita M."/>
            <person name="Numata K."/>
            <person name="Arakawa K."/>
        </authorList>
    </citation>
    <scope>NUCLEOTIDE SEQUENCE</scope>
</reference>
<sequence length="117" mass="13196">MSRKLGVIPAPLALRLLLALSTSSWQLYRSSKRASQGAKKSCRQVSHICFPPVISDPRVKLKCFSLNRSTTIYFKSGWGKDVSNRILEQTIDRLCFGNETPLLNKHLEKIPPSWKPG</sequence>
<keyword evidence="1" id="KW-0732">Signal</keyword>
<evidence type="ECO:0000256" key="1">
    <source>
        <dbReference type="SAM" id="SignalP"/>
    </source>
</evidence>
<comment type="caution">
    <text evidence="2">The sequence shown here is derived from an EMBL/GenBank/DDBJ whole genome shotgun (WGS) entry which is preliminary data.</text>
</comment>
<keyword evidence="3" id="KW-1185">Reference proteome</keyword>
<gene>
    <name evidence="2" type="ORF">TNCT_525211</name>
</gene>
<evidence type="ECO:0000313" key="3">
    <source>
        <dbReference type="Proteomes" id="UP000887116"/>
    </source>
</evidence>
<accession>A0A8X6GRN2</accession>
<dbReference type="Proteomes" id="UP000887116">
    <property type="component" value="Unassembled WGS sequence"/>
</dbReference>
<proteinExistence type="predicted"/>
<name>A0A8X6GRN2_TRICU</name>
<feature type="signal peptide" evidence="1">
    <location>
        <begin position="1"/>
        <end position="24"/>
    </location>
</feature>
<evidence type="ECO:0008006" key="4">
    <source>
        <dbReference type="Google" id="ProtNLM"/>
    </source>
</evidence>